<dbReference type="Pfam" id="PF08291">
    <property type="entry name" value="Peptidase_M15_3"/>
    <property type="match status" value="1"/>
</dbReference>
<dbReference type="Gene3D" id="3.30.1380.10">
    <property type="match status" value="1"/>
</dbReference>
<dbReference type="Proteomes" id="UP000323166">
    <property type="component" value="Unassembled WGS sequence"/>
</dbReference>
<reference evidence="3 4" key="1">
    <citation type="submission" date="2019-07" db="EMBL/GenBank/DDBJ databases">
        <title>Genomic Encyclopedia of Type Strains, Phase I: the one thousand microbial genomes (KMG-I) project.</title>
        <authorList>
            <person name="Kyrpides N."/>
        </authorList>
    </citation>
    <scope>NUCLEOTIDE SEQUENCE [LARGE SCALE GENOMIC DNA]</scope>
    <source>
        <strain evidence="3 4">DSM 6562</strain>
    </source>
</reference>
<comment type="caution">
    <text evidence="3">The sequence shown here is derived from an EMBL/GenBank/DDBJ whole genome shotgun (WGS) entry which is preliminary data.</text>
</comment>
<dbReference type="InterPro" id="IPR036365">
    <property type="entry name" value="PGBD-like_sf"/>
</dbReference>
<dbReference type="InterPro" id="IPR002477">
    <property type="entry name" value="Peptidoglycan-bd-like"/>
</dbReference>
<sequence length="223" mass="23740">MPVTGDKGEQVRELQRQLAAARFDPGPVDGVYGPLTRGAVARLQRYCGLAADGIAGPLTLQALALLLPHRPQPGRRLSPHFAEAEFACRCCGMVRVNIRLVHMLEALRARLGGRPVIVTSGYRCPAHNRAVGGARMSQHLYGNAADIIVAAAAPHDAAAAKNEAPGTSSGWLMEYITERGGFAYLPPDKVADAAEALGYPGVGRYPGFTHVDVRPNGRARWSG</sequence>
<dbReference type="SUPFAM" id="SSF47090">
    <property type="entry name" value="PGBD-like"/>
    <property type="match status" value="1"/>
</dbReference>
<dbReference type="RefSeq" id="WP_166512734.1">
    <property type="nucleotide sequence ID" value="NZ_VNHM01000022.1"/>
</dbReference>
<gene>
    <name evidence="3" type="ORF">LX24_02804</name>
</gene>
<dbReference type="Pfam" id="PF01471">
    <property type="entry name" value="PG_binding_1"/>
    <property type="match status" value="1"/>
</dbReference>
<organism evidence="3 4">
    <name type="scientific">Desulfallas thermosapovorans DSM 6562</name>
    <dbReference type="NCBI Taxonomy" id="1121431"/>
    <lineage>
        <taxon>Bacteria</taxon>
        <taxon>Bacillati</taxon>
        <taxon>Bacillota</taxon>
        <taxon>Clostridia</taxon>
        <taxon>Eubacteriales</taxon>
        <taxon>Desulfallaceae</taxon>
        <taxon>Desulfallas</taxon>
    </lineage>
</organism>
<dbReference type="InterPro" id="IPR013230">
    <property type="entry name" value="Peptidase_M15A_C"/>
</dbReference>
<evidence type="ECO:0000259" key="2">
    <source>
        <dbReference type="Pfam" id="PF08291"/>
    </source>
</evidence>
<name>A0A5S4ZPV5_9FIRM</name>
<keyword evidence="4" id="KW-1185">Reference proteome</keyword>
<dbReference type="AlphaFoldDB" id="A0A5S4ZPV5"/>
<evidence type="ECO:0000259" key="1">
    <source>
        <dbReference type="Pfam" id="PF01471"/>
    </source>
</evidence>
<accession>A0A5S4ZPV5</accession>
<dbReference type="SUPFAM" id="SSF55166">
    <property type="entry name" value="Hedgehog/DD-peptidase"/>
    <property type="match status" value="1"/>
</dbReference>
<feature type="domain" description="Peptidoglycan binding-like" evidence="1">
    <location>
        <begin position="8"/>
        <end position="63"/>
    </location>
</feature>
<proteinExistence type="predicted"/>
<evidence type="ECO:0000313" key="4">
    <source>
        <dbReference type="Proteomes" id="UP000323166"/>
    </source>
</evidence>
<dbReference type="EMBL" id="VNHM01000022">
    <property type="protein sequence ID" value="TYO92797.1"/>
    <property type="molecule type" value="Genomic_DNA"/>
</dbReference>
<dbReference type="InterPro" id="IPR009045">
    <property type="entry name" value="Zn_M74/Hedgehog-like"/>
</dbReference>
<evidence type="ECO:0000313" key="3">
    <source>
        <dbReference type="EMBL" id="TYO92797.1"/>
    </source>
</evidence>
<dbReference type="GO" id="GO:0016787">
    <property type="term" value="F:hydrolase activity"/>
    <property type="evidence" value="ECO:0007669"/>
    <property type="project" value="UniProtKB-KW"/>
</dbReference>
<dbReference type="Gene3D" id="1.10.101.10">
    <property type="entry name" value="PGBD-like superfamily/PGBD"/>
    <property type="match status" value="1"/>
</dbReference>
<dbReference type="InterPro" id="IPR036366">
    <property type="entry name" value="PGBDSf"/>
</dbReference>
<feature type="domain" description="Peptidase M15A C-terminal" evidence="2">
    <location>
        <begin position="80"/>
        <end position="171"/>
    </location>
</feature>
<protein>
    <submittedName>
        <fullName evidence="3">Peptidoglycan hydrolase-like protein with peptidoglycan-binding domain</fullName>
    </submittedName>
</protein>
<keyword evidence="3" id="KW-0378">Hydrolase</keyword>